<dbReference type="GeneID" id="54852547"/>
<comment type="caution">
    <text evidence="3">The sequence shown here is derived from an EMBL/GenBank/DDBJ whole genome shotgun (WGS) entry which is preliminary data.</text>
</comment>
<evidence type="ECO:0000313" key="4">
    <source>
        <dbReference type="Proteomes" id="UP000011603"/>
    </source>
</evidence>
<dbReference type="InterPro" id="IPR058456">
    <property type="entry name" value="DUF8143"/>
</dbReference>
<name>M0J368_HALMT</name>
<organism evidence="3 4">
    <name type="scientific">Haloferax mediterranei (strain ATCC 33500 / DSM 1411 / JCM 8866 / NBRC 14739 / NCIMB 2177 / R-4)</name>
    <name type="common">Halobacterium mediterranei</name>
    <dbReference type="NCBI Taxonomy" id="523841"/>
    <lineage>
        <taxon>Archaea</taxon>
        <taxon>Methanobacteriati</taxon>
        <taxon>Methanobacteriota</taxon>
        <taxon>Stenosarchaea group</taxon>
        <taxon>Halobacteria</taxon>
        <taxon>Halobacteriales</taxon>
        <taxon>Haloferacaceae</taxon>
        <taxon>Haloferax</taxon>
    </lineage>
</organism>
<dbReference type="AlphaFoldDB" id="M0J368"/>
<feature type="region of interest" description="Disordered" evidence="1">
    <location>
        <begin position="32"/>
        <end position="54"/>
    </location>
</feature>
<keyword evidence="2" id="KW-0812">Transmembrane</keyword>
<dbReference type="PATRIC" id="fig|523841.21.peg.1555"/>
<sequence>MAIGVVFIFVLLLSVGGMFVLYHAIQRETRDLPRMSREEAERKARDEAYRNDGP</sequence>
<keyword evidence="2" id="KW-1133">Transmembrane helix</keyword>
<dbReference type="EMBL" id="AOLO01000007">
    <property type="protein sequence ID" value="EMA02444.1"/>
    <property type="molecule type" value="Genomic_DNA"/>
</dbReference>
<feature type="transmembrane region" description="Helical" evidence="2">
    <location>
        <begin position="6"/>
        <end position="25"/>
    </location>
</feature>
<dbReference type="RefSeq" id="WP_004057756.1">
    <property type="nucleotide sequence ID" value="NC_017941.2"/>
</dbReference>
<proteinExistence type="predicted"/>
<reference evidence="3 4" key="1">
    <citation type="journal article" date="2014" name="PLoS Genet.">
        <title>Phylogenetically driven sequencing of extremely halophilic archaea reveals strategies for static and dynamic osmo-response.</title>
        <authorList>
            <person name="Becker E.A."/>
            <person name="Seitzer P.M."/>
            <person name="Tritt A."/>
            <person name="Larsen D."/>
            <person name="Krusor M."/>
            <person name="Yao A.I."/>
            <person name="Wu D."/>
            <person name="Madern D."/>
            <person name="Eisen J.A."/>
            <person name="Darling A.E."/>
            <person name="Facciotti M.T."/>
        </authorList>
    </citation>
    <scope>NUCLEOTIDE SEQUENCE [LARGE SCALE GENOMIC DNA]</scope>
    <source>
        <strain evidence="4">ATCC 33500 / DSM 1411 / JCM 8866 / NBRC 14739 / NCIMB 2177 / R-4</strain>
    </source>
</reference>
<keyword evidence="2" id="KW-0472">Membrane</keyword>
<evidence type="ECO:0000256" key="2">
    <source>
        <dbReference type="SAM" id="Phobius"/>
    </source>
</evidence>
<dbReference type="Proteomes" id="UP000011603">
    <property type="component" value="Unassembled WGS sequence"/>
</dbReference>
<accession>M0J368</accession>
<dbReference type="Pfam" id="PF26467">
    <property type="entry name" value="DUF8143"/>
    <property type="match status" value="1"/>
</dbReference>
<evidence type="ECO:0000313" key="3">
    <source>
        <dbReference type="EMBL" id="EMA02444.1"/>
    </source>
</evidence>
<evidence type="ECO:0000256" key="1">
    <source>
        <dbReference type="SAM" id="MobiDB-lite"/>
    </source>
</evidence>
<keyword evidence="4" id="KW-1185">Reference proteome</keyword>
<gene>
    <name evidence="3" type="ORF">C439_07675</name>
</gene>
<protein>
    <submittedName>
        <fullName evidence="3">Uncharacterized protein</fullName>
    </submittedName>
</protein>